<accession>A0AC35U6F0</accession>
<evidence type="ECO:0000313" key="2">
    <source>
        <dbReference type="WBParaSite" id="RSKR_0000765100.1"/>
    </source>
</evidence>
<dbReference type="WBParaSite" id="RSKR_0000765100.1">
    <property type="protein sequence ID" value="RSKR_0000765100.1"/>
    <property type="gene ID" value="RSKR_0000765100"/>
</dbReference>
<organism evidence="1 2">
    <name type="scientific">Rhabditophanes sp. KR3021</name>
    <dbReference type="NCBI Taxonomy" id="114890"/>
    <lineage>
        <taxon>Eukaryota</taxon>
        <taxon>Metazoa</taxon>
        <taxon>Ecdysozoa</taxon>
        <taxon>Nematoda</taxon>
        <taxon>Chromadorea</taxon>
        <taxon>Rhabditida</taxon>
        <taxon>Tylenchina</taxon>
        <taxon>Panagrolaimomorpha</taxon>
        <taxon>Strongyloidoidea</taxon>
        <taxon>Alloionematidae</taxon>
        <taxon>Rhabditophanes</taxon>
    </lineage>
</organism>
<protein>
    <submittedName>
        <fullName evidence="2">ABC transmembrane type-1 domain-containing protein</fullName>
    </submittedName>
</protein>
<evidence type="ECO:0000313" key="1">
    <source>
        <dbReference type="Proteomes" id="UP000095286"/>
    </source>
</evidence>
<sequence length="668" mass="74057">MMATEYNDKKGSAYHNVSSTGEPERKKSRLSNDSGDVLFAIGATSFMILEPIADVSSIALIIPNNEVSPVVPSVKRNLSAVPLANVQAVTVPFYSGKVISDLVNGSDVVAIVKSILIVGGLSVTASFFGGLRWGSSEYASALIHRKMRSDLFKSLIFQEMSFFDELQTGEITSRLSSDVEKMASVMSTNFNVFLRVVLMLGGSFVFMFALSWRLSLVCFILIPLIGIFTTKFGVYFDKIGEKDQETIADANKKAEEILSSMKTVKSFASEYKEIDKFEGFLDKTLLVKKKRAYAEVTFTWVTELCENSILVLVLAYGSHICLSKNMSPEDLIKFFLYQMQVSQHMTDIGWVFSNIMDAVGSSRKVFEYIDRVSSIPKSGTNTHLIEGKVSFNNVSFSYPSRANQLVLNNLSIEAEAGTIVALVGPSGAGKSSIISLLERFYLPTDGEILLDGKNIDTFDSEYYHKKIVLVSQNPILFAGTIRENILYGCENGTEEEMVKAAKLANCHDFIMEQELGYDSICGERGCLFSGGQIQRLCIARVLVLNPKVILLDESTSALDSTSEAIVQDAIYKNLKYKTVFVIAHRLSTIEKANKIYVINKGQVEQVGNHQELMEDAEGTYYSLVQKQKLANKQPTDLIEFENLVENEQYIHPVSPVILKKPIDSVSPC</sequence>
<proteinExistence type="predicted"/>
<dbReference type="Proteomes" id="UP000095286">
    <property type="component" value="Unplaced"/>
</dbReference>
<reference evidence="2" key="1">
    <citation type="submission" date="2016-11" db="UniProtKB">
        <authorList>
            <consortium name="WormBaseParasite"/>
        </authorList>
    </citation>
    <scope>IDENTIFICATION</scope>
    <source>
        <strain evidence="2">KR3021</strain>
    </source>
</reference>
<name>A0AC35U6F0_9BILA</name>